<organism evidence="3 4">
    <name type="scientific">Catenuloplanes nepalensis</name>
    <dbReference type="NCBI Taxonomy" id="587533"/>
    <lineage>
        <taxon>Bacteria</taxon>
        <taxon>Bacillati</taxon>
        <taxon>Actinomycetota</taxon>
        <taxon>Actinomycetes</taxon>
        <taxon>Micromonosporales</taxon>
        <taxon>Micromonosporaceae</taxon>
        <taxon>Catenuloplanes</taxon>
    </lineage>
</organism>
<dbReference type="InterPro" id="IPR000917">
    <property type="entry name" value="Sulfatase_N"/>
</dbReference>
<keyword evidence="4" id="KW-1185">Reference proteome</keyword>
<evidence type="ECO:0000313" key="4">
    <source>
        <dbReference type="Proteomes" id="UP001240984"/>
    </source>
</evidence>
<proteinExistence type="predicted"/>
<dbReference type="InterPro" id="IPR017850">
    <property type="entry name" value="Alkaline_phosphatase_core_sf"/>
</dbReference>
<reference evidence="3 4" key="1">
    <citation type="submission" date="2023-07" db="EMBL/GenBank/DDBJ databases">
        <title>Sequencing the genomes of 1000 actinobacteria strains.</title>
        <authorList>
            <person name="Klenk H.-P."/>
        </authorList>
    </citation>
    <scope>NUCLEOTIDE SEQUENCE [LARGE SCALE GENOMIC DNA]</scope>
    <source>
        <strain evidence="3 4">DSM 44710</strain>
    </source>
</reference>
<evidence type="ECO:0000313" key="3">
    <source>
        <dbReference type="EMBL" id="MDP9796250.1"/>
    </source>
</evidence>
<accession>A0ABT9MXT2</accession>
<dbReference type="RefSeq" id="WP_306832682.1">
    <property type="nucleotide sequence ID" value="NZ_JAUSRA010000001.1"/>
</dbReference>
<dbReference type="Pfam" id="PF00884">
    <property type="entry name" value="Sulfatase"/>
    <property type="match status" value="1"/>
</dbReference>
<feature type="signal peptide" evidence="1">
    <location>
        <begin position="1"/>
        <end position="27"/>
    </location>
</feature>
<dbReference type="PANTHER" id="PTHR43108:SF8">
    <property type="entry name" value="SD21168P"/>
    <property type="match status" value="1"/>
</dbReference>
<keyword evidence="1" id="KW-0732">Signal</keyword>
<dbReference type="CDD" id="cd16147">
    <property type="entry name" value="G6S"/>
    <property type="match status" value="1"/>
</dbReference>
<dbReference type="SUPFAM" id="SSF53649">
    <property type="entry name" value="Alkaline phosphatase-like"/>
    <property type="match status" value="1"/>
</dbReference>
<dbReference type="PANTHER" id="PTHR43108">
    <property type="entry name" value="N-ACETYLGLUCOSAMINE-6-SULFATASE FAMILY MEMBER"/>
    <property type="match status" value="1"/>
</dbReference>
<dbReference type="EMBL" id="JAUSRA010000001">
    <property type="protein sequence ID" value="MDP9796250.1"/>
    <property type="molecule type" value="Genomic_DNA"/>
</dbReference>
<protein>
    <submittedName>
        <fullName evidence="3">Arylsulfatase A-like enzyme</fullName>
    </submittedName>
</protein>
<gene>
    <name evidence="3" type="ORF">J2S43_004762</name>
</gene>
<sequence length="453" mass="50077">MMVLRRALGAALLAGLTMITVAPAVTAAPAAPAAPAAKRRPNVLLVVLDDAGLGQTDVMRHTRAWLGRTGRDYTHAVATTPSCCPSRSSILSGRYVHNTGVIQQDKIGVYDHDRTLQHDLKRAGYATAAAGKLFNGWELAKKPPYIDHWALQHGGYVKAHFNVDGTNVYPPYSTTFTGQRVTGYIDEFEKDDDRPWFIYAGFVAPHSPYTAEPKYADRAFTWRANPATREKDRSDKPPYVRRFRVTGPEGARTAVAQMRTLLSVDDQMEAIRRRLAATGELDDTLVVFLSDNGKSLGEHGLPTKFVPYQGSIRVPLMLWWPGRIPAGRDGRLAPLIDITPTVLELAGLSPGYRVDGRSLLTGGRRDRVLLEYWQDSANGNVPTWASTYAPGAYQYIETYDGRRVDREYYDLRRDPWQLTNLLGDRATAGDPDVRPLSDALARARTCAGAAHCP</sequence>
<feature type="domain" description="Sulfatase N-terminal" evidence="2">
    <location>
        <begin position="41"/>
        <end position="347"/>
    </location>
</feature>
<dbReference type="Gene3D" id="3.40.720.10">
    <property type="entry name" value="Alkaline Phosphatase, subunit A"/>
    <property type="match status" value="1"/>
</dbReference>
<dbReference type="Proteomes" id="UP001240984">
    <property type="component" value="Unassembled WGS sequence"/>
</dbReference>
<evidence type="ECO:0000256" key="1">
    <source>
        <dbReference type="SAM" id="SignalP"/>
    </source>
</evidence>
<comment type="caution">
    <text evidence="3">The sequence shown here is derived from an EMBL/GenBank/DDBJ whole genome shotgun (WGS) entry which is preliminary data.</text>
</comment>
<feature type="chain" id="PRO_5045290700" evidence="1">
    <location>
        <begin position="28"/>
        <end position="453"/>
    </location>
</feature>
<name>A0ABT9MXT2_9ACTN</name>
<evidence type="ECO:0000259" key="2">
    <source>
        <dbReference type="Pfam" id="PF00884"/>
    </source>
</evidence>